<dbReference type="Proteomes" id="UP000183508">
    <property type="component" value="Unassembled WGS sequence"/>
</dbReference>
<evidence type="ECO:0000313" key="1">
    <source>
        <dbReference type="EMBL" id="SFU63490.1"/>
    </source>
</evidence>
<dbReference type="OrthoDB" id="9783544at2"/>
<gene>
    <name evidence="1" type="ORF">SAMN05421543_10571</name>
</gene>
<dbReference type="STRING" id="392015.SAMN05421543_10571"/>
<evidence type="ECO:0000313" key="2">
    <source>
        <dbReference type="Proteomes" id="UP000183508"/>
    </source>
</evidence>
<sequence>MSVDLVGRALMRGWRRIAFIGASKHAGKTTAVNFVIRQAQAAGRDPATLEERHTGAGGLTVGLCSIGLDGERLDTVLGVPKPDIVVPAGALVASAEEALAQSDAPLEWLEVLPIGSPLGDVAIVRVLEPGRVMLAGVRQRVHVRLVLDRLTAHGAQLCLVDGAFDRAAAAIPGLVDAAVLAVSPVLGRTPALVAEAVAPMVARFALPALAGEAAEAEAREAWEAAARAALTGVRDRGEIGAWCLNGETRGYPARAAMHRLISALPGWPAGARVVYVPGAVTDRLLEGLRGHPAPLYLVADHPAHLFATTRAVAAWYAAGHALRVWTPLPLLAIAANPHHILGWDLPRAALIEALQAVAGDVPVIDACAEEA</sequence>
<accession>A0A1I7HS56</accession>
<dbReference type="AlphaFoldDB" id="A0A1I7HS56"/>
<name>A0A1I7HS56_9BACL</name>
<organism evidence="1 2">
    <name type="scientific">Alicyclobacillus macrosporangiidus</name>
    <dbReference type="NCBI Taxonomy" id="392015"/>
    <lineage>
        <taxon>Bacteria</taxon>
        <taxon>Bacillati</taxon>
        <taxon>Bacillota</taxon>
        <taxon>Bacilli</taxon>
        <taxon>Bacillales</taxon>
        <taxon>Alicyclobacillaceae</taxon>
        <taxon>Alicyclobacillus</taxon>
    </lineage>
</organism>
<protein>
    <submittedName>
        <fullName evidence="1">Uncharacterized protein</fullName>
    </submittedName>
</protein>
<dbReference type="RefSeq" id="WP_074950595.1">
    <property type="nucleotide sequence ID" value="NZ_FPBV01000005.1"/>
</dbReference>
<reference evidence="2" key="1">
    <citation type="submission" date="2016-10" db="EMBL/GenBank/DDBJ databases">
        <authorList>
            <person name="Varghese N."/>
        </authorList>
    </citation>
    <scope>NUCLEOTIDE SEQUENCE [LARGE SCALE GENOMIC DNA]</scope>
    <source>
        <strain evidence="2">DSM 17980</strain>
    </source>
</reference>
<proteinExistence type="predicted"/>
<keyword evidence="2" id="KW-1185">Reference proteome</keyword>
<dbReference type="EMBL" id="FPBV01000005">
    <property type="protein sequence ID" value="SFU63490.1"/>
    <property type="molecule type" value="Genomic_DNA"/>
</dbReference>